<comment type="similarity">
    <text evidence="2">Belongs to the Ca(2+):cation antiporter (CaCA) (TC 2.A.19) family. SLC8 subfamily.</text>
</comment>
<keyword evidence="12" id="KW-0112">Calmodulin-binding</keyword>
<proteinExistence type="inferred from homology"/>
<evidence type="ECO:0000256" key="13">
    <source>
        <dbReference type="ARBA" id="ARBA00022989"/>
    </source>
</evidence>
<feature type="domain" description="Calx-beta" evidence="21">
    <location>
        <begin position="504"/>
        <end position="603"/>
    </location>
</feature>
<feature type="transmembrane region" description="Helical" evidence="20">
    <location>
        <begin position="220"/>
        <end position="240"/>
    </location>
</feature>
<evidence type="ECO:0000256" key="9">
    <source>
        <dbReference type="ARBA" id="ARBA00022729"/>
    </source>
</evidence>
<dbReference type="Proteomes" id="UP001445076">
    <property type="component" value="Unassembled WGS sequence"/>
</dbReference>
<dbReference type="GO" id="GO:0030424">
    <property type="term" value="C:axon"/>
    <property type="evidence" value="ECO:0007669"/>
    <property type="project" value="TreeGrafter"/>
</dbReference>
<evidence type="ECO:0000256" key="10">
    <source>
        <dbReference type="ARBA" id="ARBA00022737"/>
    </source>
</evidence>
<keyword evidence="15" id="KW-0406">Ion transport</keyword>
<comment type="catalytic activity">
    <reaction evidence="19">
        <text>Ca(2+)(in) + 3 Na(+)(out) = Ca(2+)(out) + 3 Na(+)(in)</text>
        <dbReference type="Rhea" id="RHEA:69955"/>
        <dbReference type="ChEBI" id="CHEBI:29101"/>
        <dbReference type="ChEBI" id="CHEBI:29108"/>
    </reaction>
</comment>
<reference evidence="22 23" key="1">
    <citation type="journal article" date="2024" name="BMC Genomics">
        <title>Genome assembly of redclaw crayfish (Cherax quadricarinatus) provides insights into its immune adaptation and hypoxia tolerance.</title>
        <authorList>
            <person name="Liu Z."/>
            <person name="Zheng J."/>
            <person name="Li H."/>
            <person name="Fang K."/>
            <person name="Wang S."/>
            <person name="He J."/>
            <person name="Zhou D."/>
            <person name="Weng S."/>
            <person name="Chi M."/>
            <person name="Gu Z."/>
            <person name="He J."/>
            <person name="Li F."/>
            <person name="Wang M."/>
        </authorList>
    </citation>
    <scope>NUCLEOTIDE SEQUENCE [LARGE SCALE GENOMIC DNA]</scope>
    <source>
        <strain evidence="22">ZL_2023a</strain>
    </source>
</reference>
<keyword evidence="9" id="KW-0732">Signal</keyword>
<protein>
    <recommendedName>
        <fullName evidence="21">Calx-beta domain-containing protein</fullName>
    </recommendedName>
</protein>
<evidence type="ECO:0000256" key="18">
    <source>
        <dbReference type="ARBA" id="ARBA00023201"/>
    </source>
</evidence>
<dbReference type="GO" id="GO:0007154">
    <property type="term" value="P:cell communication"/>
    <property type="evidence" value="ECO:0007669"/>
    <property type="project" value="InterPro"/>
</dbReference>
<sequence length="871" mass="95786">MATEERLDLSLDQVVVAEPGPGNSYLINNNTYISEEDVYSGYRCARLGLLLPFFSEYTWPEGVRAFLYLAGLLYCFLGVAIIADIFMGAIEKITSKTRKVYLTSEKEDEPEVIEVRIWSDAVANLTLMALGSSAPEILLSIIEVIGNNFESGELGPGTIVGSAAFNLFIISAVCVMSIPNGETRRIRDIKVFGVTAVFSVVAYLWLLIILVAVSADEVEVWEALVTVLMFPALVLLAWLAEKNFCGVPNKTDTSKQIELGNFQPGEKEALMPCEDCLVCIGLRPRRALPADKFLRQQQYFKDGRLDRDGLVAFIKEVKNYPGLTDEDAAVLAASKLVESQSHSRMWYRVGAVRSMTGGRKTQPQLSYKLKEVYSAMNEHPEAPTVGEVPKVTPSKNAIIDFHSGSCAVMENIGKFEVAICRSGRTDNEVSVRVETIDGTATEEQDYVAINEVITFKPGETEKFVEVEIINDNQWEPDEEFFLKISLLLDREKRDGVQLGRISIMEITILNDDEPGMVMFQKRGFLVKESVGNAVIPVVRKNGADGEISVKWRTVDKSAISGHDYQGGEGTLVFKHTEITQNIEIPIIDDMAPEKDEHFEVELFDPEGGAKLGQINRTAVTITNDDDFNNVLSNMMMMTNANLHSLQVHHETYIGQIKDALNVNGGDLENASGMDYFMHFLTFGWKIIFALVPPPSILGGWLCFFVSLAVIGVLTAIIGDLAAIFGCLVGLRDSVTAITFVALGTSLPDTFASKTAAVQEKYADNAVGNVTGSNSVNVFLGLGAPWFIAAVYHLCVGTKFVVKAGNLGFSVGLFSGLCVTALTFLMARRTLGMFGKAELGGPPIPKYISFVFLVILWLIYVVCVSFQAYEYF</sequence>
<evidence type="ECO:0000256" key="2">
    <source>
        <dbReference type="ARBA" id="ARBA00007489"/>
    </source>
</evidence>
<dbReference type="SMART" id="SM00237">
    <property type="entry name" value="Calx_beta"/>
    <property type="match status" value="2"/>
</dbReference>
<keyword evidence="3" id="KW-0813">Transport</keyword>
<organism evidence="22 23">
    <name type="scientific">Cherax quadricarinatus</name>
    <name type="common">Australian red claw crayfish</name>
    <dbReference type="NCBI Taxonomy" id="27406"/>
    <lineage>
        <taxon>Eukaryota</taxon>
        <taxon>Metazoa</taxon>
        <taxon>Ecdysozoa</taxon>
        <taxon>Arthropoda</taxon>
        <taxon>Crustacea</taxon>
        <taxon>Multicrustacea</taxon>
        <taxon>Malacostraca</taxon>
        <taxon>Eumalacostraca</taxon>
        <taxon>Eucarida</taxon>
        <taxon>Decapoda</taxon>
        <taxon>Pleocyemata</taxon>
        <taxon>Astacidea</taxon>
        <taxon>Parastacoidea</taxon>
        <taxon>Parastacidae</taxon>
        <taxon>Cherax</taxon>
    </lineage>
</organism>
<dbReference type="InterPro" id="IPR004837">
    <property type="entry name" value="NaCa_Exmemb"/>
</dbReference>
<dbReference type="Gene3D" id="1.20.1420.30">
    <property type="entry name" value="NCX, central ion-binding region"/>
    <property type="match status" value="2"/>
</dbReference>
<keyword evidence="17" id="KW-0325">Glycoprotein</keyword>
<keyword evidence="16 20" id="KW-0472">Membrane</keyword>
<evidence type="ECO:0000256" key="14">
    <source>
        <dbReference type="ARBA" id="ARBA00023053"/>
    </source>
</evidence>
<dbReference type="InterPro" id="IPR038081">
    <property type="entry name" value="CalX-like_sf"/>
</dbReference>
<dbReference type="GO" id="GO:0098794">
    <property type="term" value="C:postsynapse"/>
    <property type="evidence" value="ECO:0007669"/>
    <property type="project" value="TreeGrafter"/>
</dbReference>
<evidence type="ECO:0000313" key="23">
    <source>
        <dbReference type="Proteomes" id="UP001445076"/>
    </source>
</evidence>
<evidence type="ECO:0000259" key="21">
    <source>
        <dbReference type="SMART" id="SM00237"/>
    </source>
</evidence>
<dbReference type="InterPro" id="IPR004836">
    <property type="entry name" value="Na_Ca_Ex"/>
</dbReference>
<evidence type="ECO:0000256" key="17">
    <source>
        <dbReference type="ARBA" id="ARBA00023180"/>
    </source>
</evidence>
<dbReference type="PANTHER" id="PTHR11878:SF76">
    <property type="entry name" value="CALX-BETA DOMAIN-CONTAINING PROTEIN"/>
    <property type="match status" value="1"/>
</dbReference>
<dbReference type="InterPro" id="IPR003644">
    <property type="entry name" value="Calx_beta"/>
</dbReference>
<evidence type="ECO:0000313" key="22">
    <source>
        <dbReference type="EMBL" id="KAK8732247.1"/>
    </source>
</evidence>
<dbReference type="AlphaFoldDB" id="A0AAW0WKX1"/>
<dbReference type="GO" id="GO:0042383">
    <property type="term" value="C:sarcolemma"/>
    <property type="evidence" value="ECO:0007669"/>
    <property type="project" value="TreeGrafter"/>
</dbReference>
<evidence type="ECO:0000256" key="19">
    <source>
        <dbReference type="ARBA" id="ARBA00033667"/>
    </source>
</evidence>
<evidence type="ECO:0000256" key="15">
    <source>
        <dbReference type="ARBA" id="ARBA00023065"/>
    </source>
</evidence>
<dbReference type="PRINTS" id="PR01259">
    <property type="entry name" value="NACAEXCHNGR"/>
</dbReference>
<evidence type="ECO:0000256" key="3">
    <source>
        <dbReference type="ARBA" id="ARBA00022448"/>
    </source>
</evidence>
<dbReference type="GO" id="GO:0098703">
    <property type="term" value="P:calcium ion import across plasma membrane"/>
    <property type="evidence" value="ECO:0007669"/>
    <property type="project" value="TreeGrafter"/>
</dbReference>
<dbReference type="SUPFAM" id="SSF141072">
    <property type="entry name" value="CalX-like"/>
    <property type="match status" value="2"/>
</dbReference>
<feature type="transmembrane region" description="Helical" evidence="20">
    <location>
        <begin position="806"/>
        <end position="826"/>
    </location>
</feature>
<gene>
    <name evidence="22" type="ORF">OTU49_006994</name>
</gene>
<comment type="caution">
    <text evidence="22">The sequence shown here is derived from an EMBL/GenBank/DDBJ whole genome shotgun (WGS) entry which is preliminary data.</text>
</comment>
<evidence type="ECO:0000256" key="12">
    <source>
        <dbReference type="ARBA" id="ARBA00022860"/>
    </source>
</evidence>
<dbReference type="InterPro" id="IPR044880">
    <property type="entry name" value="NCX_ion-bd_dom_sf"/>
</dbReference>
<feature type="domain" description="Calx-beta" evidence="21">
    <location>
        <begin position="388"/>
        <end position="485"/>
    </location>
</feature>
<evidence type="ECO:0000256" key="16">
    <source>
        <dbReference type="ARBA" id="ARBA00023136"/>
    </source>
</evidence>
<dbReference type="GO" id="GO:0005432">
    <property type="term" value="F:calcium:sodium antiporter activity"/>
    <property type="evidence" value="ECO:0007669"/>
    <property type="project" value="InterPro"/>
</dbReference>
<keyword evidence="6" id="KW-0109">Calcium transport</keyword>
<keyword evidence="10" id="KW-0677">Repeat</keyword>
<keyword evidence="4" id="KW-0050">Antiport</keyword>
<keyword evidence="8" id="KW-0479">Metal-binding</keyword>
<dbReference type="Pfam" id="PF03160">
    <property type="entry name" value="Calx-beta"/>
    <property type="match status" value="1"/>
</dbReference>
<keyword evidence="5" id="KW-1003">Cell membrane</keyword>
<feature type="transmembrane region" description="Helical" evidence="20">
    <location>
        <begin position="191"/>
        <end position="214"/>
    </location>
</feature>
<accession>A0AAW0WKX1</accession>
<dbReference type="PANTHER" id="PTHR11878">
    <property type="entry name" value="SODIUM/CALCIUM EXCHANGER"/>
    <property type="match status" value="1"/>
</dbReference>
<feature type="transmembrane region" description="Helical" evidence="20">
    <location>
        <begin position="158"/>
        <end position="179"/>
    </location>
</feature>
<evidence type="ECO:0000256" key="8">
    <source>
        <dbReference type="ARBA" id="ARBA00022723"/>
    </source>
</evidence>
<keyword evidence="18" id="KW-0739">Sodium transport</keyword>
<evidence type="ECO:0000256" key="7">
    <source>
        <dbReference type="ARBA" id="ARBA00022692"/>
    </source>
</evidence>
<evidence type="ECO:0000256" key="20">
    <source>
        <dbReference type="SAM" id="Phobius"/>
    </source>
</evidence>
<feature type="transmembrane region" description="Helical" evidence="20">
    <location>
        <begin position="846"/>
        <end position="868"/>
    </location>
</feature>
<evidence type="ECO:0000256" key="11">
    <source>
        <dbReference type="ARBA" id="ARBA00022837"/>
    </source>
</evidence>
<feature type="transmembrane region" description="Helical" evidence="20">
    <location>
        <begin position="697"/>
        <end position="730"/>
    </location>
</feature>
<keyword evidence="23" id="KW-1185">Reference proteome</keyword>
<name>A0AAW0WKX1_CHEQU</name>
<dbReference type="GO" id="GO:0046872">
    <property type="term" value="F:metal ion binding"/>
    <property type="evidence" value="ECO:0007669"/>
    <property type="project" value="UniProtKB-KW"/>
</dbReference>
<evidence type="ECO:0000256" key="4">
    <source>
        <dbReference type="ARBA" id="ARBA00022449"/>
    </source>
</evidence>
<keyword evidence="11" id="KW-0106">Calcium</keyword>
<feature type="transmembrane region" description="Helical" evidence="20">
    <location>
        <begin position="777"/>
        <end position="800"/>
    </location>
</feature>
<evidence type="ECO:0000256" key="5">
    <source>
        <dbReference type="ARBA" id="ARBA00022475"/>
    </source>
</evidence>
<keyword evidence="14" id="KW-0915">Sodium</keyword>
<keyword evidence="13 20" id="KW-1133">Transmembrane helix</keyword>
<dbReference type="InterPro" id="IPR051171">
    <property type="entry name" value="CaCA"/>
</dbReference>
<evidence type="ECO:0000256" key="6">
    <source>
        <dbReference type="ARBA" id="ARBA00022568"/>
    </source>
</evidence>
<feature type="transmembrane region" description="Helical" evidence="20">
    <location>
        <begin position="65"/>
        <end position="90"/>
    </location>
</feature>
<evidence type="ECO:0000256" key="1">
    <source>
        <dbReference type="ARBA" id="ARBA00004651"/>
    </source>
</evidence>
<comment type="subcellular location">
    <subcellularLocation>
        <location evidence="1">Cell membrane</location>
        <topology evidence="1">Multi-pass membrane protein</topology>
    </subcellularLocation>
</comment>
<dbReference type="GO" id="GO:0005516">
    <property type="term" value="F:calmodulin binding"/>
    <property type="evidence" value="ECO:0007669"/>
    <property type="project" value="UniProtKB-KW"/>
</dbReference>
<dbReference type="Pfam" id="PF01699">
    <property type="entry name" value="Na_Ca_ex"/>
    <property type="match status" value="2"/>
</dbReference>
<keyword evidence="7 20" id="KW-0812">Transmembrane</keyword>
<dbReference type="EMBL" id="JARKIK010000057">
    <property type="protein sequence ID" value="KAK8732247.1"/>
    <property type="molecule type" value="Genomic_DNA"/>
</dbReference>
<dbReference type="Gene3D" id="2.60.40.2030">
    <property type="match status" value="2"/>
</dbReference>